<dbReference type="EMBL" id="JABEZV010000004">
    <property type="protein sequence ID" value="MBA0709300.1"/>
    <property type="molecule type" value="Genomic_DNA"/>
</dbReference>
<gene>
    <name evidence="1" type="ORF">Golax_024338</name>
</gene>
<evidence type="ECO:0000313" key="1">
    <source>
        <dbReference type="EMBL" id="MBA0709300.1"/>
    </source>
</evidence>
<organism evidence="1 2">
    <name type="scientific">Gossypium laxum</name>
    <dbReference type="NCBI Taxonomy" id="34288"/>
    <lineage>
        <taxon>Eukaryota</taxon>
        <taxon>Viridiplantae</taxon>
        <taxon>Streptophyta</taxon>
        <taxon>Embryophyta</taxon>
        <taxon>Tracheophyta</taxon>
        <taxon>Spermatophyta</taxon>
        <taxon>Magnoliopsida</taxon>
        <taxon>eudicotyledons</taxon>
        <taxon>Gunneridae</taxon>
        <taxon>Pentapetalae</taxon>
        <taxon>rosids</taxon>
        <taxon>malvids</taxon>
        <taxon>Malvales</taxon>
        <taxon>Malvaceae</taxon>
        <taxon>Malvoideae</taxon>
        <taxon>Gossypium</taxon>
    </lineage>
</organism>
<dbReference type="AlphaFoldDB" id="A0A7J8ZCG0"/>
<dbReference type="Proteomes" id="UP000593574">
    <property type="component" value="Unassembled WGS sequence"/>
</dbReference>
<accession>A0A7J8ZCG0</accession>
<proteinExistence type="predicted"/>
<name>A0A7J8ZCG0_9ROSI</name>
<sequence length="16" mass="1856">MDEEDNFGNSRDGLEQ</sequence>
<comment type="caution">
    <text evidence="1">The sequence shown here is derived from an EMBL/GenBank/DDBJ whole genome shotgun (WGS) entry which is preliminary data.</text>
</comment>
<reference evidence="1 2" key="1">
    <citation type="journal article" date="2019" name="Genome Biol. Evol.">
        <title>Insights into the evolution of the New World diploid cottons (Gossypium, subgenus Houzingenia) based on genome sequencing.</title>
        <authorList>
            <person name="Grover C.E."/>
            <person name="Arick M.A. 2nd"/>
            <person name="Thrash A."/>
            <person name="Conover J.L."/>
            <person name="Sanders W.S."/>
            <person name="Peterson D.G."/>
            <person name="Frelichowski J.E."/>
            <person name="Scheffler J.A."/>
            <person name="Scheffler B.E."/>
            <person name="Wendel J.F."/>
        </authorList>
    </citation>
    <scope>NUCLEOTIDE SEQUENCE [LARGE SCALE GENOMIC DNA]</scope>
    <source>
        <strain evidence="1">4</strain>
        <tissue evidence="1">Leaf</tissue>
    </source>
</reference>
<protein>
    <submittedName>
        <fullName evidence="1">Uncharacterized protein</fullName>
    </submittedName>
</protein>
<evidence type="ECO:0000313" key="2">
    <source>
        <dbReference type="Proteomes" id="UP000593574"/>
    </source>
</evidence>
<keyword evidence="2" id="KW-1185">Reference proteome</keyword>